<keyword evidence="2" id="KW-1185">Reference proteome</keyword>
<dbReference type="Proteomes" id="UP001206692">
    <property type="component" value="Unassembled WGS sequence"/>
</dbReference>
<proteinExistence type="predicted"/>
<protein>
    <submittedName>
        <fullName evidence="1">Uncharacterized protein</fullName>
    </submittedName>
</protein>
<comment type="caution">
    <text evidence="1">The sequence shown here is derived from an EMBL/GenBank/DDBJ whole genome shotgun (WGS) entry which is preliminary data.</text>
</comment>
<organism evidence="1 2">
    <name type="scientific">Megasphaera massiliensis</name>
    <dbReference type="NCBI Taxonomy" id="1232428"/>
    <lineage>
        <taxon>Bacteria</taxon>
        <taxon>Bacillati</taxon>
        <taxon>Bacillota</taxon>
        <taxon>Negativicutes</taxon>
        <taxon>Veillonellales</taxon>
        <taxon>Veillonellaceae</taxon>
        <taxon>Megasphaera</taxon>
    </lineage>
</organism>
<dbReference type="EMBL" id="JANGEW010000015">
    <property type="protein sequence ID" value="MCQ5343062.1"/>
    <property type="molecule type" value="Genomic_DNA"/>
</dbReference>
<accession>A0ABT1ST66</accession>
<gene>
    <name evidence="1" type="ORF">NE675_08520</name>
</gene>
<name>A0ABT1ST66_9FIRM</name>
<evidence type="ECO:0000313" key="2">
    <source>
        <dbReference type="Proteomes" id="UP001206692"/>
    </source>
</evidence>
<reference evidence="1 2" key="1">
    <citation type="submission" date="2022-06" db="EMBL/GenBank/DDBJ databases">
        <title>Isolation of gut microbiota from human fecal samples.</title>
        <authorList>
            <person name="Pamer E.G."/>
            <person name="Barat B."/>
            <person name="Waligurski E."/>
            <person name="Medina S."/>
            <person name="Paddock L."/>
            <person name="Mostad J."/>
        </authorList>
    </citation>
    <scope>NUCLEOTIDE SEQUENCE [LARGE SCALE GENOMIC DNA]</scope>
    <source>
        <strain evidence="1 2">DFI.1.1</strain>
    </source>
</reference>
<dbReference type="RefSeq" id="WP_062412426.1">
    <property type="nucleotide sequence ID" value="NZ_JAJCIO010000006.1"/>
</dbReference>
<evidence type="ECO:0000313" key="1">
    <source>
        <dbReference type="EMBL" id="MCQ5343062.1"/>
    </source>
</evidence>
<sequence>MAGFDKSVFFGHATYDGINGITMELWRGVSSRMWFEAARGFKRRAQRVEVIVPKGPNDPDMLLDAAMAFCPKVFQDVPGYTRMYESLEPRSYLDFDMDEGVPADWAAIRELARPVFRQLTIYEADIRPLQGVHPEYLSKEDVR</sequence>